<reference evidence="1" key="1">
    <citation type="submission" date="2023-10" db="EMBL/GenBank/DDBJ databases">
        <authorList>
            <person name="Rodriguez Cubillos JULIANA M."/>
            <person name="De Vega J."/>
        </authorList>
    </citation>
    <scope>NUCLEOTIDE SEQUENCE</scope>
</reference>
<name>A0ACB0I8W9_TRIPR</name>
<gene>
    <name evidence="1" type="ORF">MILVUS5_LOCUS703</name>
</gene>
<keyword evidence="2" id="KW-1185">Reference proteome</keyword>
<evidence type="ECO:0000313" key="2">
    <source>
        <dbReference type="Proteomes" id="UP001177021"/>
    </source>
</evidence>
<protein>
    <submittedName>
        <fullName evidence="1">Uncharacterized protein</fullName>
    </submittedName>
</protein>
<sequence>MPVSPRVIMAFNAMEALGISKKEVKPVLINLLKLYDNKWELIEDDNYRALIDAYFESKEDKQEEHKRKAPISCHDGERPKQKRHLVDTDNQVSSADNSRQVLSVEDTGIPPKTFKQETMKPPQTSRQGMKSATSSHAFQRRLSDEKRIPSLPHMTARDRKSYPGAASSAGHHEDPIDEPINPCIQRKNMSTDHYQKKLITSGTEKPKLHLGSVSTSYNGLPDASNGNHSIKSLTEVYQNTHKIEDKSTCNNNTRTSKGNIDIASSPLGEVKISLNFDAAIRQTNFHIPNLDGVMKSVEEKYLRTSKTVEPQLSVTKLLNDLCRSVLKMGLNLNRKGSTQAPAEDKKKSFRYVDDITKGSENVKISLLDETESEDFPKFNYIPCNTTYQSANVNIALARIADQGCCADCSGDCLSLPFPCACSQDTGGEFAYSSQGLLKEKFLKDCMSMIKEPQDHHYVYCNECPIERSKNETKPEPCKGHLVRKFIKECWRKCGCDMQCGNRVVQRGISRKLQVFLTEEGKGWGVRPLEDLPKGSFVCEYAGEILTNTELYERIVLGTGNDRHTYPVTLDADWGSEVGLKDEEALCLDATYNGNVARFINHRCYDSNLIDIPVEVETPDRHYYHLALFTNRDVSAYEELTWDYGIDFDDHTHPIKAFKCCCGSAFCRDKKQKGTRKLKHTYIE</sequence>
<evidence type="ECO:0000313" key="1">
    <source>
        <dbReference type="EMBL" id="CAJ2628486.1"/>
    </source>
</evidence>
<dbReference type="EMBL" id="CASHSV030000001">
    <property type="protein sequence ID" value="CAJ2628486.1"/>
    <property type="molecule type" value="Genomic_DNA"/>
</dbReference>
<dbReference type="Proteomes" id="UP001177021">
    <property type="component" value="Unassembled WGS sequence"/>
</dbReference>
<comment type="caution">
    <text evidence="1">The sequence shown here is derived from an EMBL/GenBank/DDBJ whole genome shotgun (WGS) entry which is preliminary data.</text>
</comment>
<organism evidence="1 2">
    <name type="scientific">Trifolium pratense</name>
    <name type="common">Red clover</name>
    <dbReference type="NCBI Taxonomy" id="57577"/>
    <lineage>
        <taxon>Eukaryota</taxon>
        <taxon>Viridiplantae</taxon>
        <taxon>Streptophyta</taxon>
        <taxon>Embryophyta</taxon>
        <taxon>Tracheophyta</taxon>
        <taxon>Spermatophyta</taxon>
        <taxon>Magnoliopsida</taxon>
        <taxon>eudicotyledons</taxon>
        <taxon>Gunneridae</taxon>
        <taxon>Pentapetalae</taxon>
        <taxon>rosids</taxon>
        <taxon>fabids</taxon>
        <taxon>Fabales</taxon>
        <taxon>Fabaceae</taxon>
        <taxon>Papilionoideae</taxon>
        <taxon>50 kb inversion clade</taxon>
        <taxon>NPAAA clade</taxon>
        <taxon>Hologalegina</taxon>
        <taxon>IRL clade</taxon>
        <taxon>Trifolieae</taxon>
        <taxon>Trifolium</taxon>
    </lineage>
</organism>
<accession>A0ACB0I8W9</accession>
<proteinExistence type="predicted"/>